<evidence type="ECO:0000256" key="1">
    <source>
        <dbReference type="PROSITE-ProRule" id="PRU00409"/>
    </source>
</evidence>
<dbReference type="Gene3D" id="3.30.470.20">
    <property type="entry name" value="ATP-grasp fold, B domain"/>
    <property type="match status" value="1"/>
</dbReference>
<dbReference type="OrthoDB" id="7869153at2"/>
<accession>A0A4P6EQI6</accession>
<dbReference type="GO" id="GO:0046872">
    <property type="term" value="F:metal ion binding"/>
    <property type="evidence" value="ECO:0007669"/>
    <property type="project" value="InterPro"/>
</dbReference>
<dbReference type="AlphaFoldDB" id="A0A4P6EQI6"/>
<reference evidence="3 4" key="1">
    <citation type="submission" date="2019-01" db="EMBL/GenBank/DDBJ databases">
        <title>Genome sequencing of strain FW100M-2.</title>
        <authorList>
            <person name="Heo J."/>
            <person name="Kim S.-J."/>
            <person name="Kim J.-S."/>
            <person name="Hong S.-B."/>
            <person name="Kwon S.-W."/>
        </authorList>
    </citation>
    <scope>NUCLEOTIDE SEQUENCE [LARGE SCALE GENOMIC DNA]</scope>
    <source>
        <strain evidence="3 4">FW100M-2</strain>
    </source>
</reference>
<proteinExistence type="predicted"/>
<keyword evidence="4" id="KW-1185">Reference proteome</keyword>
<gene>
    <name evidence="3" type="ORF">ET464_00570</name>
</gene>
<dbReference type="GO" id="GO:0005524">
    <property type="term" value="F:ATP binding"/>
    <property type="evidence" value="ECO:0007669"/>
    <property type="project" value="UniProtKB-UniRule"/>
</dbReference>
<feature type="domain" description="ATP-grasp" evidence="2">
    <location>
        <begin position="126"/>
        <end position="368"/>
    </location>
</feature>
<sequence length="401" mass="44665">MLPLIIGIFVTAISSQVTSSGLTETVLPEPAFYKGLSETAAKHHIDLYVFSPGELAGEQLYGYRYKNGVWNRQKVPLPDIVFDRCYYTSAAMRMKCLAALKQLRSRKPFRQLSSPLPSKWDVHHLLNAYPDAASILPPTVKFRSAEQLLSSFARCKDGLFLKPASGMQGKGALLIQRSGEKQQISVDGRTRSNRPFSLLFNDTAQWKRWLSGFIGKTPYIVQPYLHLAVPDGRPFDIRVLMQKDEHGRWSVTGMAARIGKSGSITSNLHGGGTAEDASKLLRDSFGEKIGSQLSAQMTNMSEYIAHRLENRYGRFAELGFDYGIADGGKLWLLEVNSKPGRTAFGLLNDELAAAQSIERPLLYARLLNSRRSPSLPTKLFADGRRLMTRSTLPNVKRPSAR</sequence>
<organism evidence="3 4">
    <name type="scientific">Paenibacillus protaetiae</name>
    <dbReference type="NCBI Taxonomy" id="2509456"/>
    <lineage>
        <taxon>Bacteria</taxon>
        <taxon>Bacillati</taxon>
        <taxon>Bacillota</taxon>
        <taxon>Bacilli</taxon>
        <taxon>Bacillales</taxon>
        <taxon>Paenibacillaceae</taxon>
        <taxon>Paenibacillus</taxon>
    </lineage>
</organism>
<dbReference type="Proteomes" id="UP000293568">
    <property type="component" value="Chromosome"/>
</dbReference>
<keyword evidence="1" id="KW-0067">ATP-binding</keyword>
<dbReference type="Pfam" id="PF14398">
    <property type="entry name" value="ATPgrasp_YheCD"/>
    <property type="match status" value="1"/>
</dbReference>
<evidence type="ECO:0000259" key="2">
    <source>
        <dbReference type="PROSITE" id="PS50975"/>
    </source>
</evidence>
<dbReference type="KEGG" id="pprt:ET464_00570"/>
<evidence type="ECO:0000313" key="3">
    <source>
        <dbReference type="EMBL" id="QAY65104.1"/>
    </source>
</evidence>
<protein>
    <submittedName>
        <fullName evidence="3">YheC/YheD family protein</fullName>
    </submittedName>
</protein>
<dbReference type="RefSeq" id="WP_129437313.1">
    <property type="nucleotide sequence ID" value="NZ_CP035492.1"/>
</dbReference>
<keyword evidence="1" id="KW-0547">Nucleotide-binding</keyword>
<evidence type="ECO:0000313" key="4">
    <source>
        <dbReference type="Proteomes" id="UP000293568"/>
    </source>
</evidence>
<dbReference type="EMBL" id="CP035492">
    <property type="protein sequence ID" value="QAY65104.1"/>
    <property type="molecule type" value="Genomic_DNA"/>
</dbReference>
<dbReference type="InterPro" id="IPR026838">
    <property type="entry name" value="YheC/D"/>
</dbReference>
<dbReference type="PROSITE" id="PS50975">
    <property type="entry name" value="ATP_GRASP"/>
    <property type="match status" value="1"/>
</dbReference>
<dbReference type="SUPFAM" id="SSF56059">
    <property type="entry name" value="Glutathione synthetase ATP-binding domain-like"/>
    <property type="match status" value="1"/>
</dbReference>
<name>A0A4P6EQI6_9BACL</name>
<dbReference type="InterPro" id="IPR011761">
    <property type="entry name" value="ATP-grasp"/>
</dbReference>